<dbReference type="EMBL" id="JAENII010000001">
    <property type="protein sequence ID" value="MBK1825441.1"/>
    <property type="molecule type" value="Genomic_DNA"/>
</dbReference>
<evidence type="ECO:0000313" key="2">
    <source>
        <dbReference type="EMBL" id="MBK1825441.1"/>
    </source>
</evidence>
<dbReference type="Proteomes" id="UP000658278">
    <property type="component" value="Unassembled WGS sequence"/>
</dbReference>
<dbReference type="PROSITE" id="PS51257">
    <property type="entry name" value="PROKAR_LIPOPROTEIN"/>
    <property type="match status" value="1"/>
</dbReference>
<evidence type="ECO:0000313" key="3">
    <source>
        <dbReference type="Proteomes" id="UP000658278"/>
    </source>
</evidence>
<dbReference type="RefSeq" id="WP_200275042.1">
    <property type="nucleotide sequence ID" value="NZ_JAENII010000001.1"/>
</dbReference>
<proteinExistence type="predicted"/>
<keyword evidence="3" id="KW-1185">Reference proteome</keyword>
<protein>
    <recommendedName>
        <fullName evidence="4">Metallothionein</fullName>
    </recommendedName>
</protein>
<gene>
    <name evidence="2" type="ORF">JIN81_00295</name>
</gene>
<sequence>MRAILLLPVLIFCSCATSGPSPDGKVRYVCHCGPDCDCKTVSDEPGKCECGEYLVPE</sequence>
<evidence type="ECO:0000256" key="1">
    <source>
        <dbReference type="SAM" id="SignalP"/>
    </source>
</evidence>
<dbReference type="AlphaFoldDB" id="A0A934RB89"/>
<name>A0A934RB89_9BACT</name>
<keyword evidence="1" id="KW-0732">Signal</keyword>
<comment type="caution">
    <text evidence="2">The sequence shown here is derived from an EMBL/GenBank/DDBJ whole genome shotgun (WGS) entry which is preliminary data.</text>
</comment>
<feature type="signal peptide" evidence="1">
    <location>
        <begin position="1"/>
        <end position="18"/>
    </location>
</feature>
<evidence type="ECO:0008006" key="4">
    <source>
        <dbReference type="Google" id="ProtNLM"/>
    </source>
</evidence>
<accession>A0A934RB89</accession>
<feature type="chain" id="PRO_5037069641" description="Metallothionein" evidence="1">
    <location>
        <begin position="19"/>
        <end position="57"/>
    </location>
</feature>
<organism evidence="2 3">
    <name type="scientific">Haloferula rosea</name>
    <dbReference type="NCBI Taxonomy" id="490093"/>
    <lineage>
        <taxon>Bacteria</taxon>
        <taxon>Pseudomonadati</taxon>
        <taxon>Verrucomicrobiota</taxon>
        <taxon>Verrucomicrobiia</taxon>
        <taxon>Verrucomicrobiales</taxon>
        <taxon>Verrucomicrobiaceae</taxon>
        <taxon>Haloferula</taxon>
    </lineage>
</organism>
<reference evidence="2" key="1">
    <citation type="submission" date="2021-01" db="EMBL/GenBank/DDBJ databases">
        <title>Modified the classification status of verrucomicrobia.</title>
        <authorList>
            <person name="Feng X."/>
        </authorList>
    </citation>
    <scope>NUCLEOTIDE SEQUENCE</scope>
    <source>
        <strain evidence="2">KCTC 22201</strain>
    </source>
</reference>